<dbReference type="InterPro" id="IPR011008">
    <property type="entry name" value="Dimeric_a/b-barrel"/>
</dbReference>
<dbReference type="InterPro" id="IPR010753">
    <property type="entry name" value="DUF1330"/>
</dbReference>
<dbReference type="Proteomes" id="UP000063308">
    <property type="component" value="Chromosome"/>
</dbReference>
<feature type="domain" description="DUF1330" evidence="1">
    <location>
        <begin position="3"/>
        <end position="95"/>
    </location>
</feature>
<sequence length="101" mass="11107">MAKGYWVVFADVTDPEGYKGYMAANAKAFAKFGARILARGGKVEPKEGKPRSRVVVVEFPTYSAALECYNSAEYVAAMKEREGRSVWDMAITEGYEGPQPS</sequence>
<accession>A0A0E4FXT6</accession>
<dbReference type="AlphaFoldDB" id="A0A0E4FXT6"/>
<dbReference type="SUPFAM" id="SSF54909">
    <property type="entry name" value="Dimeric alpha+beta barrel"/>
    <property type="match status" value="1"/>
</dbReference>
<evidence type="ECO:0000313" key="2">
    <source>
        <dbReference type="EMBL" id="BAR59772.1"/>
    </source>
</evidence>
<dbReference type="Gene3D" id="3.30.70.100">
    <property type="match status" value="1"/>
</dbReference>
<organism evidence="2 3">
    <name type="scientific">Bradyrhizobium diazoefficiens</name>
    <dbReference type="NCBI Taxonomy" id="1355477"/>
    <lineage>
        <taxon>Bacteria</taxon>
        <taxon>Pseudomonadati</taxon>
        <taxon>Pseudomonadota</taxon>
        <taxon>Alphaproteobacteria</taxon>
        <taxon>Hyphomicrobiales</taxon>
        <taxon>Nitrobacteraceae</taxon>
        <taxon>Bradyrhizobium</taxon>
    </lineage>
</organism>
<reference evidence="2 3" key="1">
    <citation type="submission" date="2014-11" db="EMBL/GenBank/DDBJ databases">
        <title>Symbiosis island explosion on the genome of extra-slow-growing strains of soybean bradyrhizobia with massive insertion sequences.</title>
        <authorList>
            <person name="Iida T."/>
            <person name="Minamisawa K."/>
        </authorList>
    </citation>
    <scope>NUCLEOTIDE SEQUENCE [LARGE SCALE GENOMIC DNA]</scope>
    <source>
        <strain evidence="2 3">NK6</strain>
    </source>
</reference>
<dbReference type="Pfam" id="PF07045">
    <property type="entry name" value="DUF1330"/>
    <property type="match status" value="1"/>
</dbReference>
<gene>
    <name evidence="2" type="ORF">NK6_6621</name>
</gene>
<proteinExistence type="predicted"/>
<dbReference type="EMBL" id="AP014685">
    <property type="protein sequence ID" value="BAR59772.1"/>
    <property type="molecule type" value="Genomic_DNA"/>
</dbReference>
<dbReference type="PANTHER" id="PTHR41521:SF4">
    <property type="entry name" value="BLR0684 PROTEIN"/>
    <property type="match status" value="1"/>
</dbReference>
<name>A0A0E4FXT6_9BRAD</name>
<dbReference type="PANTHER" id="PTHR41521">
    <property type="match status" value="1"/>
</dbReference>
<evidence type="ECO:0000313" key="3">
    <source>
        <dbReference type="Proteomes" id="UP000063308"/>
    </source>
</evidence>
<protein>
    <recommendedName>
        <fullName evidence="1">DUF1330 domain-containing protein</fullName>
    </recommendedName>
</protein>
<evidence type="ECO:0000259" key="1">
    <source>
        <dbReference type="Pfam" id="PF07045"/>
    </source>
</evidence>